<dbReference type="InterPro" id="IPR012337">
    <property type="entry name" value="RNaseH-like_sf"/>
</dbReference>
<dbReference type="PANTHER" id="PTHR48475:SF2">
    <property type="entry name" value="RIBONUCLEASE H"/>
    <property type="match status" value="1"/>
</dbReference>
<name>A0ABM3RIW4_SPIOL</name>
<dbReference type="Gene3D" id="1.10.340.70">
    <property type="match status" value="1"/>
</dbReference>
<dbReference type="InterPro" id="IPR001584">
    <property type="entry name" value="Integrase_cat-core"/>
</dbReference>
<dbReference type="PANTHER" id="PTHR48475">
    <property type="entry name" value="RIBONUCLEASE H"/>
    <property type="match status" value="1"/>
</dbReference>
<keyword evidence="2" id="KW-1185">Reference proteome</keyword>
<protein>
    <recommendedName>
        <fullName evidence="1">Integrase catalytic domain-containing protein</fullName>
    </recommendedName>
</protein>
<dbReference type="SUPFAM" id="SSF53098">
    <property type="entry name" value="Ribonuclease H-like"/>
    <property type="match status" value="1"/>
</dbReference>
<feature type="domain" description="Integrase catalytic" evidence="1">
    <location>
        <begin position="195"/>
        <end position="268"/>
    </location>
</feature>
<dbReference type="Pfam" id="PF17921">
    <property type="entry name" value="Integrase_H2C2"/>
    <property type="match status" value="1"/>
</dbReference>
<proteinExistence type="predicted"/>
<organism evidence="2 3">
    <name type="scientific">Spinacia oleracea</name>
    <name type="common">Spinach</name>
    <dbReference type="NCBI Taxonomy" id="3562"/>
    <lineage>
        <taxon>Eukaryota</taxon>
        <taxon>Viridiplantae</taxon>
        <taxon>Streptophyta</taxon>
        <taxon>Embryophyta</taxon>
        <taxon>Tracheophyta</taxon>
        <taxon>Spermatophyta</taxon>
        <taxon>Magnoliopsida</taxon>
        <taxon>eudicotyledons</taxon>
        <taxon>Gunneridae</taxon>
        <taxon>Pentapetalae</taxon>
        <taxon>Caryophyllales</taxon>
        <taxon>Chenopodiaceae</taxon>
        <taxon>Chenopodioideae</taxon>
        <taxon>Anserineae</taxon>
        <taxon>Spinacia</taxon>
    </lineage>
</organism>
<dbReference type="PROSITE" id="PS50994">
    <property type="entry name" value="INTEGRASE"/>
    <property type="match status" value="1"/>
</dbReference>
<sequence>MMRYLEKVRQEVQQLTSFEIQHIPRSENSKADALSKLASSASCDTPRHVFWEVKQTKSIDVSRTAILDRTATLMDDIVNFKMNGVLPENLKQAERLQKKCTWFEIWNGTLYKKAFSRPLLRCVTPEKGHEVLEDLHQGVCSSHIGGKALAEKALRTGYYWPTLKEDALDLVKRCDKCQRFAHLIRRPAQKLTPITSPIPFSKWGMDLLGPYTTAPRGLRYVIVDVDYFTKWVETEALKNTKAQDVRAFIWKKIITRFGMKKKLDEEKGLWADELPNVLWSIRTTTKNSTGETPFLLAYGAEAVLPIEMCEPTLRVMLFDENTNWEMMKEALDFLPETRGNAALRQQLYKLRMTREYNKRVSRRILKVRDFVLRKMEAVGRANEQGILTPTWEGPYEIYEESEKKAQPSIATTTYIEVAEETRTKKVGVAAPTPRRWMVDGGRWRKGSRYRWLSSGGAAPKGSPAEGGGRLTEVGWKCLTSF</sequence>
<evidence type="ECO:0000259" key="1">
    <source>
        <dbReference type="PROSITE" id="PS50994"/>
    </source>
</evidence>
<evidence type="ECO:0000313" key="2">
    <source>
        <dbReference type="Proteomes" id="UP000813463"/>
    </source>
</evidence>
<reference evidence="3" key="2">
    <citation type="submission" date="2025-08" db="UniProtKB">
        <authorList>
            <consortium name="RefSeq"/>
        </authorList>
    </citation>
    <scope>IDENTIFICATION</scope>
    <source>
        <tissue evidence="3">Leaf</tissue>
    </source>
</reference>
<dbReference type="Gene3D" id="3.30.420.10">
    <property type="entry name" value="Ribonuclease H-like superfamily/Ribonuclease H"/>
    <property type="match status" value="2"/>
</dbReference>
<dbReference type="InterPro" id="IPR036397">
    <property type="entry name" value="RNaseH_sf"/>
</dbReference>
<gene>
    <name evidence="3" type="primary">LOC130470023</name>
</gene>
<dbReference type="RefSeq" id="XP_056695554.1">
    <property type="nucleotide sequence ID" value="XM_056839576.1"/>
</dbReference>
<dbReference type="InterPro" id="IPR041588">
    <property type="entry name" value="Integrase_H2C2"/>
</dbReference>
<accession>A0ABM3RIW4</accession>
<reference evidence="2" key="1">
    <citation type="journal article" date="2021" name="Nat. Commun.">
        <title>Genomic analyses provide insights into spinach domestication and the genetic basis of agronomic traits.</title>
        <authorList>
            <person name="Cai X."/>
            <person name="Sun X."/>
            <person name="Xu C."/>
            <person name="Sun H."/>
            <person name="Wang X."/>
            <person name="Ge C."/>
            <person name="Zhang Z."/>
            <person name="Wang Q."/>
            <person name="Fei Z."/>
            <person name="Jiao C."/>
            <person name="Wang Q."/>
        </authorList>
    </citation>
    <scope>NUCLEOTIDE SEQUENCE [LARGE SCALE GENOMIC DNA]</scope>
    <source>
        <strain evidence="2">cv. Varoflay</strain>
    </source>
</reference>
<dbReference type="Proteomes" id="UP000813463">
    <property type="component" value="Chromosome 3"/>
</dbReference>
<dbReference type="GeneID" id="130470023"/>
<evidence type="ECO:0000313" key="3">
    <source>
        <dbReference type="RefSeq" id="XP_056695554.1"/>
    </source>
</evidence>